<evidence type="ECO:0000313" key="7">
    <source>
        <dbReference type="EMBL" id="VDO28903.1"/>
    </source>
</evidence>
<evidence type="ECO:0000313" key="8">
    <source>
        <dbReference type="Proteomes" id="UP000268014"/>
    </source>
</evidence>
<evidence type="ECO:0000256" key="2">
    <source>
        <dbReference type="ARBA" id="ARBA00009166"/>
    </source>
</evidence>
<evidence type="ECO:0000256" key="3">
    <source>
        <dbReference type="ARBA" id="ARBA00022692"/>
    </source>
</evidence>
<dbReference type="Pfam" id="PF10317">
    <property type="entry name" value="7TM_GPCR_Srd"/>
    <property type="match status" value="2"/>
</dbReference>
<feature type="transmembrane region" description="Helical" evidence="6">
    <location>
        <begin position="6"/>
        <end position="31"/>
    </location>
</feature>
<keyword evidence="3 6" id="KW-0812">Transmembrane</keyword>
<dbReference type="Gene3D" id="1.20.1070.10">
    <property type="entry name" value="Rhodopsin 7-helix transmembrane proteins"/>
    <property type="match status" value="1"/>
</dbReference>
<accession>A0A0N4W8A4</accession>
<gene>
    <name evidence="7" type="ORF">HPLM_LOCUS6415</name>
</gene>
<dbReference type="STRING" id="6290.A0A0N4W8A4"/>
<keyword evidence="4 6" id="KW-1133">Transmembrane helix</keyword>
<reference evidence="7 8" key="2">
    <citation type="submission" date="2018-11" db="EMBL/GenBank/DDBJ databases">
        <authorList>
            <consortium name="Pathogen Informatics"/>
        </authorList>
    </citation>
    <scope>NUCLEOTIDE SEQUENCE [LARGE SCALE GENOMIC DNA]</scope>
    <source>
        <strain evidence="7 8">MHpl1</strain>
    </source>
</reference>
<dbReference type="EMBL" id="UZAF01016491">
    <property type="protein sequence ID" value="VDO28903.1"/>
    <property type="molecule type" value="Genomic_DNA"/>
</dbReference>
<feature type="transmembrane region" description="Helical" evidence="6">
    <location>
        <begin position="246"/>
        <end position="271"/>
    </location>
</feature>
<dbReference type="PANTHER" id="PTHR22945:SF40">
    <property type="entry name" value="SERPENTINE RECEPTOR, CLASS D (DELTA)-RELATED"/>
    <property type="match status" value="1"/>
</dbReference>
<dbReference type="AlphaFoldDB" id="A0A0N4W8A4"/>
<evidence type="ECO:0000256" key="1">
    <source>
        <dbReference type="ARBA" id="ARBA00004141"/>
    </source>
</evidence>
<keyword evidence="5 6" id="KW-0472">Membrane</keyword>
<comment type="similarity">
    <text evidence="2">Belongs to the nematode receptor-like protein srd family.</text>
</comment>
<dbReference type="SUPFAM" id="SSF81321">
    <property type="entry name" value="Family A G protein-coupled receptor-like"/>
    <property type="match status" value="1"/>
</dbReference>
<name>A0A0N4W8A4_HAEPC</name>
<protein>
    <submittedName>
        <fullName evidence="9">G_PROTEIN_RECEP_F1_2 domain-containing protein</fullName>
    </submittedName>
</protein>
<dbReference type="PANTHER" id="PTHR22945">
    <property type="entry name" value="SERPENTINE RECEPTOR, CLASS D DELTA"/>
    <property type="match status" value="1"/>
</dbReference>
<proteinExistence type="inferred from homology"/>
<organism evidence="9">
    <name type="scientific">Haemonchus placei</name>
    <name type="common">Barber's pole worm</name>
    <dbReference type="NCBI Taxonomy" id="6290"/>
    <lineage>
        <taxon>Eukaryota</taxon>
        <taxon>Metazoa</taxon>
        <taxon>Ecdysozoa</taxon>
        <taxon>Nematoda</taxon>
        <taxon>Chromadorea</taxon>
        <taxon>Rhabditida</taxon>
        <taxon>Rhabditina</taxon>
        <taxon>Rhabditomorpha</taxon>
        <taxon>Strongyloidea</taxon>
        <taxon>Trichostrongylidae</taxon>
        <taxon>Haemonchus</taxon>
    </lineage>
</organism>
<reference evidence="9" key="1">
    <citation type="submission" date="2017-02" db="UniProtKB">
        <authorList>
            <consortium name="WormBaseParasite"/>
        </authorList>
    </citation>
    <scope>IDENTIFICATION</scope>
</reference>
<evidence type="ECO:0000256" key="4">
    <source>
        <dbReference type="ARBA" id="ARBA00022989"/>
    </source>
</evidence>
<dbReference type="GO" id="GO:0016020">
    <property type="term" value="C:membrane"/>
    <property type="evidence" value="ECO:0007669"/>
    <property type="project" value="UniProtKB-SubCell"/>
</dbReference>
<comment type="subcellular location">
    <subcellularLocation>
        <location evidence="1">Membrane</location>
        <topology evidence="1">Multi-pass membrane protein</topology>
    </subcellularLocation>
</comment>
<evidence type="ECO:0000256" key="6">
    <source>
        <dbReference type="SAM" id="Phobius"/>
    </source>
</evidence>
<dbReference type="WBParaSite" id="HPLM_0000642301-mRNA-1">
    <property type="protein sequence ID" value="HPLM_0000642301-mRNA-1"/>
    <property type="gene ID" value="HPLM_0000642301"/>
</dbReference>
<evidence type="ECO:0000256" key="5">
    <source>
        <dbReference type="ARBA" id="ARBA00023136"/>
    </source>
</evidence>
<sequence>MEPLSLINLLAHVVQNISGTFANGLLIFLVLRKTPKYLQTYSIFILNFAICDFFACVAAFFAQVRILSSGPGLYFVFYGPCCKLFRTWICFVGKRRLALDSSASMTFDAEMWKLHRVIPTASGSFGGGVVGYKLQYIYHAVRLAGYRLTALSEFVRRVPVEGCCDPIVTVTTPLGYVNPPFWIYNQPLIGRTEIHSVCIHLMLNYSCFQTAVSLAKDLETGIKAIINKRFGYNVASECVCGHVNIFTWNILPFILHMTLPIAPVYIVILILRKMTVSRLKSELAISEHFRRQQTRLLQVNSSYFCLLVSLSNIFGGQISGVDSIH</sequence>
<keyword evidence="8" id="KW-1185">Reference proteome</keyword>
<dbReference type="Proteomes" id="UP000268014">
    <property type="component" value="Unassembled WGS sequence"/>
</dbReference>
<dbReference type="InterPro" id="IPR019421">
    <property type="entry name" value="7TM_GPCR_serpentine_rcpt_Srd"/>
</dbReference>
<evidence type="ECO:0000313" key="9">
    <source>
        <dbReference type="WBParaSite" id="HPLM_0000642301-mRNA-1"/>
    </source>
</evidence>
<dbReference type="InterPro" id="IPR050920">
    <property type="entry name" value="Nematode_rcpt-like_delta"/>
</dbReference>
<feature type="transmembrane region" description="Helical" evidence="6">
    <location>
        <begin position="43"/>
        <end position="62"/>
    </location>
</feature>